<accession>A0A1G8FTL0</accession>
<dbReference type="AlphaFoldDB" id="A0A1G8FTL0"/>
<evidence type="ECO:0000313" key="2">
    <source>
        <dbReference type="Proteomes" id="UP000198607"/>
    </source>
</evidence>
<evidence type="ECO:0000313" key="1">
    <source>
        <dbReference type="EMBL" id="SDH85483.1"/>
    </source>
</evidence>
<dbReference type="RefSeq" id="WP_091937974.1">
    <property type="nucleotide sequence ID" value="NZ_FNCY01000009.1"/>
</dbReference>
<dbReference type="OrthoDB" id="9181795at2"/>
<proteinExistence type="predicted"/>
<gene>
    <name evidence="1" type="ORF">SAMN05660652_02423</name>
</gene>
<dbReference type="STRING" id="83767.SAMN05660652_02423"/>
<reference evidence="1 2" key="1">
    <citation type="submission" date="2016-10" db="EMBL/GenBank/DDBJ databases">
        <authorList>
            <person name="de Groot N.N."/>
        </authorList>
    </citation>
    <scope>NUCLEOTIDE SEQUENCE [LARGE SCALE GENOMIC DNA]</scope>
    <source>
        <strain evidence="1 2">DSM 5885</strain>
    </source>
</reference>
<dbReference type="Proteomes" id="UP000198607">
    <property type="component" value="Unassembled WGS sequence"/>
</dbReference>
<sequence>MNPGLPVPIGTCTIALILWFFPLSSAAQTGTTLGRLFFTPEARQALDRQRRTSEQSAPDDTAPGELRIDGIVIGTNARTTVWINGRPLVEDPKTRGLSIRVDKADPSRITLLFKMFPPLRTQIGAHLSPETIRAIPPLEAWAQNTVPDKPQQ</sequence>
<protein>
    <submittedName>
        <fullName evidence="1">Uncharacterized protein</fullName>
    </submittedName>
</protein>
<name>A0A1G8FTL0_9RHOO</name>
<dbReference type="EMBL" id="FNCY01000009">
    <property type="protein sequence ID" value="SDH85483.1"/>
    <property type="molecule type" value="Genomic_DNA"/>
</dbReference>
<keyword evidence="2" id="KW-1185">Reference proteome</keyword>
<organism evidence="1 2">
    <name type="scientific">Propionivibrio dicarboxylicus</name>
    <dbReference type="NCBI Taxonomy" id="83767"/>
    <lineage>
        <taxon>Bacteria</taxon>
        <taxon>Pseudomonadati</taxon>
        <taxon>Pseudomonadota</taxon>
        <taxon>Betaproteobacteria</taxon>
        <taxon>Rhodocyclales</taxon>
        <taxon>Rhodocyclaceae</taxon>
        <taxon>Propionivibrio</taxon>
    </lineage>
</organism>